<proteinExistence type="predicted"/>
<feature type="compositionally biased region" description="Basic residues" evidence="1">
    <location>
        <begin position="219"/>
        <end position="234"/>
    </location>
</feature>
<dbReference type="Proteomes" id="UP000479000">
    <property type="component" value="Unassembled WGS sequence"/>
</dbReference>
<accession>A0A6H5HTF5</accession>
<feature type="compositionally biased region" description="Basic and acidic residues" evidence="1">
    <location>
        <begin position="324"/>
        <end position="335"/>
    </location>
</feature>
<feature type="compositionally biased region" description="Basic and acidic residues" evidence="1">
    <location>
        <begin position="343"/>
        <end position="367"/>
    </location>
</feature>
<gene>
    <name evidence="2" type="ORF">NTEN_LOCUS24490</name>
</gene>
<protein>
    <submittedName>
        <fullName evidence="2">Uncharacterized protein</fullName>
    </submittedName>
</protein>
<feature type="compositionally biased region" description="Basic and acidic residues" evidence="1">
    <location>
        <begin position="382"/>
        <end position="391"/>
    </location>
</feature>
<reference evidence="2 3" key="1">
    <citation type="submission" date="2020-02" db="EMBL/GenBank/DDBJ databases">
        <authorList>
            <person name="Ferguson B K."/>
        </authorList>
    </citation>
    <scope>NUCLEOTIDE SEQUENCE [LARGE SCALE GENOMIC DNA]</scope>
</reference>
<organism evidence="2 3">
    <name type="scientific">Nesidiocoris tenuis</name>
    <dbReference type="NCBI Taxonomy" id="355587"/>
    <lineage>
        <taxon>Eukaryota</taxon>
        <taxon>Metazoa</taxon>
        <taxon>Ecdysozoa</taxon>
        <taxon>Arthropoda</taxon>
        <taxon>Hexapoda</taxon>
        <taxon>Insecta</taxon>
        <taxon>Pterygota</taxon>
        <taxon>Neoptera</taxon>
        <taxon>Paraneoptera</taxon>
        <taxon>Hemiptera</taxon>
        <taxon>Heteroptera</taxon>
        <taxon>Panheteroptera</taxon>
        <taxon>Cimicomorpha</taxon>
        <taxon>Miridae</taxon>
        <taxon>Dicyphina</taxon>
        <taxon>Nesidiocoris</taxon>
    </lineage>
</organism>
<evidence type="ECO:0000313" key="3">
    <source>
        <dbReference type="Proteomes" id="UP000479000"/>
    </source>
</evidence>
<evidence type="ECO:0000256" key="1">
    <source>
        <dbReference type="SAM" id="MobiDB-lite"/>
    </source>
</evidence>
<evidence type="ECO:0000313" key="2">
    <source>
        <dbReference type="EMBL" id="CAB0020965.1"/>
    </source>
</evidence>
<name>A0A6H5HTF5_9HEMI</name>
<keyword evidence="3" id="KW-1185">Reference proteome</keyword>
<feature type="compositionally biased region" description="Polar residues" evidence="1">
    <location>
        <begin position="184"/>
        <end position="216"/>
    </location>
</feature>
<feature type="region of interest" description="Disordered" evidence="1">
    <location>
        <begin position="183"/>
        <end position="251"/>
    </location>
</feature>
<sequence>MIDRMAEERMKPAVQGEDVFDKNNPITGKVGFWRDEINGIREFTDLEEALDLGGLENDGDFRKYLVQKNRGRFDSKGNFISASEDDLLPGEDTTSVVDHVDEKLKWKETGTNSYAKYAKSAVTAQADQKPRKYPNWEFPMCNYPRWIHQMYRMDQVKIGQLVKQGYGSPKYCSPWDICRDQGKNSEVTSRNDLSKNSTFDQGSNQDDKLTASQIGGQKTGKHSRALRQVKRKQGRNAASRGMNNAEGPEGSKITFGLDEFLENFEKEQQELSKLETDSYGRLIQQDEFGDITDLINEYQRKLTEEDDILKEAITRRRAEAKEKMIKRRQEAERKASAALQKKKLQEESQKRQRQREKDSFGAKKESLGRSTRYSGKSSVHFIRTDSSDRREAKRRPPPIVICRRIESWPIDKTKEIECMDRFNVLLRNQQDRAVSQEKFIELAKQIPPLVQSAPPKKLTPCEKLKPLVANGLD</sequence>
<dbReference type="EMBL" id="CADCXU010036132">
    <property type="protein sequence ID" value="CAB0020965.1"/>
    <property type="molecule type" value="Genomic_DNA"/>
</dbReference>
<dbReference type="OrthoDB" id="10634845at2759"/>
<feature type="region of interest" description="Disordered" evidence="1">
    <location>
        <begin position="324"/>
        <end position="394"/>
    </location>
</feature>
<feature type="compositionally biased region" description="Polar residues" evidence="1">
    <location>
        <begin position="368"/>
        <end position="377"/>
    </location>
</feature>
<dbReference type="AlphaFoldDB" id="A0A6H5HTF5"/>